<reference evidence="1" key="1">
    <citation type="submission" date="2022-11" db="EMBL/GenBank/DDBJ databases">
        <title>Genome Sequence of Nemania bipapillata.</title>
        <authorList>
            <person name="Buettner E."/>
        </authorList>
    </citation>
    <scope>NUCLEOTIDE SEQUENCE</scope>
    <source>
        <strain evidence="1">CP14</strain>
    </source>
</reference>
<name>A0ACC2ISX1_9PEZI</name>
<proteinExistence type="predicted"/>
<accession>A0ACC2ISX1</accession>
<evidence type="ECO:0000313" key="2">
    <source>
        <dbReference type="Proteomes" id="UP001153334"/>
    </source>
</evidence>
<protein>
    <submittedName>
        <fullName evidence="1">Uncharacterized protein</fullName>
    </submittedName>
</protein>
<gene>
    <name evidence="1" type="ORF">ONZ43_g4021</name>
</gene>
<organism evidence="1 2">
    <name type="scientific">Nemania bipapillata</name>
    <dbReference type="NCBI Taxonomy" id="110536"/>
    <lineage>
        <taxon>Eukaryota</taxon>
        <taxon>Fungi</taxon>
        <taxon>Dikarya</taxon>
        <taxon>Ascomycota</taxon>
        <taxon>Pezizomycotina</taxon>
        <taxon>Sordariomycetes</taxon>
        <taxon>Xylariomycetidae</taxon>
        <taxon>Xylariales</taxon>
        <taxon>Xylariaceae</taxon>
        <taxon>Nemania</taxon>
    </lineage>
</organism>
<dbReference type="EMBL" id="JAPESX010001023">
    <property type="protein sequence ID" value="KAJ8118291.1"/>
    <property type="molecule type" value="Genomic_DNA"/>
</dbReference>
<evidence type="ECO:0000313" key="1">
    <source>
        <dbReference type="EMBL" id="KAJ8118291.1"/>
    </source>
</evidence>
<sequence>MTKLWAFKALIFFQVTQDFVFSIINSKAPKSLTDSKTISQVDFITGLPSLIVEAELVIFCAFFHYAYSVTMYQLSDEQKRAGEQYQNYGWRLIYKVFDLRDAFALIRLAFRVRQEVEQHARDMEGQDSSSLTELTPGQRLGSTGSSTQDERKSPTTEELREVSAQ</sequence>
<comment type="caution">
    <text evidence="1">The sequence shown here is derived from an EMBL/GenBank/DDBJ whole genome shotgun (WGS) entry which is preliminary data.</text>
</comment>
<keyword evidence="2" id="KW-1185">Reference proteome</keyword>
<dbReference type="Proteomes" id="UP001153334">
    <property type="component" value="Unassembled WGS sequence"/>
</dbReference>